<dbReference type="InterPro" id="IPR025164">
    <property type="entry name" value="Toastrack_DUF4097"/>
</dbReference>
<gene>
    <name evidence="2" type="ORF">C7C46_17575</name>
</gene>
<name>A0A2V4NQ96_9ACTN</name>
<dbReference type="AlphaFoldDB" id="A0A2V4NQ96"/>
<dbReference type="OrthoDB" id="3252095at2"/>
<dbReference type="Pfam" id="PF13349">
    <property type="entry name" value="DUF4097"/>
    <property type="match status" value="1"/>
</dbReference>
<evidence type="ECO:0000313" key="3">
    <source>
        <dbReference type="Proteomes" id="UP000248039"/>
    </source>
</evidence>
<proteinExistence type="predicted"/>
<accession>A0A2V4NQ96</accession>
<dbReference type="EMBL" id="PYBW01000053">
    <property type="protein sequence ID" value="PYC78135.1"/>
    <property type="molecule type" value="Genomic_DNA"/>
</dbReference>
<dbReference type="RefSeq" id="WP_110670712.1">
    <property type="nucleotide sequence ID" value="NZ_PYBW01000053.1"/>
</dbReference>
<reference evidence="2 3" key="1">
    <citation type="submission" date="2018-03" db="EMBL/GenBank/DDBJ databases">
        <title>Bioinformatic expansion and discovery of thiopeptide antibiotics.</title>
        <authorList>
            <person name="Schwalen C.J."/>
            <person name="Hudson G.A."/>
            <person name="Mitchell D.A."/>
        </authorList>
    </citation>
    <scope>NUCLEOTIDE SEQUENCE [LARGE SCALE GENOMIC DNA]</scope>
    <source>
        <strain evidence="2 3">ATCC 21389</strain>
    </source>
</reference>
<evidence type="ECO:0000313" key="2">
    <source>
        <dbReference type="EMBL" id="PYC78135.1"/>
    </source>
</evidence>
<organism evidence="2 3">
    <name type="scientific">Streptomyces tateyamensis</name>
    <dbReference type="NCBI Taxonomy" id="565073"/>
    <lineage>
        <taxon>Bacteria</taxon>
        <taxon>Bacillati</taxon>
        <taxon>Actinomycetota</taxon>
        <taxon>Actinomycetes</taxon>
        <taxon>Kitasatosporales</taxon>
        <taxon>Streptomycetaceae</taxon>
        <taxon>Streptomyces</taxon>
    </lineage>
</organism>
<comment type="caution">
    <text evidence="2">The sequence shown here is derived from an EMBL/GenBank/DDBJ whole genome shotgun (WGS) entry which is preliminary data.</text>
</comment>
<sequence>MPTYETTGPITATIEFDVAKVRIIASERTAATVEVLPSDGGSERDVDTAQQTKVSYAAGKLLVKGPKKRSLFAKVGSVDVTVELPAGSEVQGTLALGDFRGEGPLGECRLKTSAGDIELDQSGAANLRTSHGDISLRLALGDVEVTGGGRVELGRLQGAASVKNSNGDTSVQEVGGPLVAKNSNGKISVGSALGNVEAKTANGAIRLGEVVGGQVVANTSLGEIQVGIREHTAAWVDAGTDFGTVRNSLGTAEGPETAERTVELRLRTGLGDILINRA</sequence>
<protein>
    <recommendedName>
        <fullName evidence="1">DUF4097 domain-containing protein</fullName>
    </recommendedName>
</protein>
<feature type="domain" description="DUF4097" evidence="1">
    <location>
        <begin position="14"/>
        <end position="207"/>
    </location>
</feature>
<evidence type="ECO:0000259" key="1">
    <source>
        <dbReference type="Pfam" id="PF13349"/>
    </source>
</evidence>
<keyword evidence="3" id="KW-1185">Reference proteome</keyword>
<dbReference type="Proteomes" id="UP000248039">
    <property type="component" value="Unassembled WGS sequence"/>
</dbReference>